<feature type="region of interest" description="Disordered" evidence="1">
    <location>
        <begin position="230"/>
        <end position="317"/>
    </location>
</feature>
<feature type="region of interest" description="Disordered" evidence="1">
    <location>
        <begin position="141"/>
        <end position="181"/>
    </location>
</feature>
<feature type="compositionally biased region" description="Polar residues" evidence="1">
    <location>
        <begin position="35"/>
        <end position="45"/>
    </location>
</feature>
<dbReference type="GeneID" id="136817552"/>
<evidence type="ECO:0000313" key="3">
    <source>
        <dbReference type="EnsemblMetazoa" id="CLYHEMP023846.3"/>
    </source>
</evidence>
<sequence length="483" mass="54004">MVAYDEMTLMFSISSKVDQRSLTMSLSNHDRRMSDQSSGNNTRTSSLKHQHNNPRELKVEYSAVSQKATVKSTETVNDTQVIYVYCSPRLKHTLIFIFRFVLITYCVAVPVFVYLLHQKSSVNIAKIEKFETDFQRHLHKISENDKLKNEQSAPSSSTSTRKRRNAELAQKEFDKSYKQPGMKDQDFQKKLKEFNNTVQKYRLKLSELEPAEKWLQEIYMKHISTNLDSTDCNCKKETDSSDGKECASKECDCSKVKQGPPGPPGRQGEQGDPGKIVKVPTLRGPQGLQGSRGPKGDPGDIGPQGKPGADASCDSNKNNKDLKTTYIRWGSKECGKDANKIYSGYMGGASNRASGGGSNYLCLPETPSYSKVQKFKQSDASEIDIQIGNDIFCSVCERIGKSSTIMYPASNLCPEGWELEYTGTLVTQKQTKRTEYVCLSQEVTSKLWRSNLGMTTVSEQACKILNCGPYEAKKNLNCAVCTQ</sequence>
<feature type="compositionally biased region" description="Basic and acidic residues" evidence="1">
    <location>
        <begin position="233"/>
        <end position="255"/>
    </location>
</feature>
<dbReference type="RefSeq" id="XP_066929976.1">
    <property type="nucleotide sequence ID" value="XM_067073875.1"/>
</dbReference>
<dbReference type="EnsemblMetazoa" id="CLYHEMT023846.3">
    <property type="protein sequence ID" value="CLYHEMP023846.3"/>
    <property type="gene ID" value="CLYHEMG023846"/>
</dbReference>
<feature type="region of interest" description="Disordered" evidence="1">
    <location>
        <begin position="27"/>
        <end position="54"/>
    </location>
</feature>
<keyword evidence="2" id="KW-0472">Membrane</keyword>
<proteinExistence type="predicted"/>
<dbReference type="Pfam" id="PF01391">
    <property type="entry name" value="Collagen"/>
    <property type="match status" value="1"/>
</dbReference>
<evidence type="ECO:0000313" key="4">
    <source>
        <dbReference type="Proteomes" id="UP000594262"/>
    </source>
</evidence>
<dbReference type="PANTHER" id="PTHR24024">
    <property type="entry name" value="PULMONARY SURFACTANT-ASSOCIATED PROTEIN A"/>
    <property type="match status" value="1"/>
</dbReference>
<keyword evidence="2" id="KW-0812">Transmembrane</keyword>
<feature type="compositionally biased region" description="Basic and acidic residues" evidence="1">
    <location>
        <begin position="165"/>
        <end position="181"/>
    </location>
</feature>
<accession>A0A7M5XIH9</accession>
<keyword evidence="4" id="KW-1185">Reference proteome</keyword>
<evidence type="ECO:0000256" key="2">
    <source>
        <dbReference type="SAM" id="Phobius"/>
    </source>
</evidence>
<dbReference type="AlphaFoldDB" id="A0A7M5XIH9"/>
<protein>
    <submittedName>
        <fullName evidence="3">Uncharacterized protein</fullName>
    </submittedName>
</protein>
<keyword evidence="2" id="KW-1133">Transmembrane helix</keyword>
<feature type="compositionally biased region" description="Polar residues" evidence="1">
    <location>
        <begin position="150"/>
        <end position="159"/>
    </location>
</feature>
<dbReference type="PANTHER" id="PTHR24024:SF18">
    <property type="entry name" value="SHORT-CHAIN COLLAGEN C4-LIKE"/>
    <property type="match status" value="1"/>
</dbReference>
<reference evidence="3" key="1">
    <citation type="submission" date="2021-01" db="UniProtKB">
        <authorList>
            <consortium name="EnsemblMetazoa"/>
        </authorList>
    </citation>
    <scope>IDENTIFICATION</scope>
</reference>
<dbReference type="InterPro" id="IPR051077">
    <property type="entry name" value="Ca-dependent_lectin"/>
</dbReference>
<dbReference type="InterPro" id="IPR008160">
    <property type="entry name" value="Collagen"/>
</dbReference>
<dbReference type="GO" id="GO:0005615">
    <property type="term" value="C:extracellular space"/>
    <property type="evidence" value="ECO:0007669"/>
    <property type="project" value="TreeGrafter"/>
</dbReference>
<dbReference type="Proteomes" id="UP000594262">
    <property type="component" value="Unplaced"/>
</dbReference>
<evidence type="ECO:0000256" key="1">
    <source>
        <dbReference type="SAM" id="MobiDB-lite"/>
    </source>
</evidence>
<organism evidence="3 4">
    <name type="scientific">Clytia hemisphaerica</name>
    <dbReference type="NCBI Taxonomy" id="252671"/>
    <lineage>
        <taxon>Eukaryota</taxon>
        <taxon>Metazoa</taxon>
        <taxon>Cnidaria</taxon>
        <taxon>Hydrozoa</taxon>
        <taxon>Hydroidolina</taxon>
        <taxon>Leptothecata</taxon>
        <taxon>Obeliida</taxon>
        <taxon>Clytiidae</taxon>
        <taxon>Clytia</taxon>
    </lineage>
</organism>
<name>A0A7M5XIH9_9CNID</name>
<feature type="transmembrane region" description="Helical" evidence="2">
    <location>
        <begin position="96"/>
        <end position="116"/>
    </location>
</feature>
<dbReference type="OrthoDB" id="2096344at2759"/>
<dbReference type="Gene3D" id="1.20.5.320">
    <property type="entry name" value="6-Phosphogluconate Dehydrogenase, domain 3"/>
    <property type="match status" value="1"/>
</dbReference>